<name>A0AAV8TLH0_9ROSI</name>
<comment type="caution">
    <text evidence="10">The sequence shown here is derived from an EMBL/GenBank/DDBJ whole genome shotgun (WGS) entry which is preliminary data.</text>
</comment>
<feature type="signal peptide" evidence="8">
    <location>
        <begin position="1"/>
        <end position="24"/>
    </location>
</feature>
<dbReference type="PANTHER" id="PTHR31080">
    <property type="entry name" value="PECTINESTERASE INHIBITOR-LIKE"/>
    <property type="match status" value="1"/>
</dbReference>
<accession>A0AAV8TLH0</accession>
<dbReference type="Proteomes" id="UP001159364">
    <property type="component" value="Linkage Group LG04"/>
</dbReference>
<reference evidence="10 11" key="1">
    <citation type="submission" date="2021-09" db="EMBL/GenBank/DDBJ databases">
        <title>Genomic insights and catalytic innovation underlie evolution of tropane alkaloids biosynthesis.</title>
        <authorList>
            <person name="Wang Y.-J."/>
            <person name="Tian T."/>
            <person name="Huang J.-P."/>
            <person name="Huang S.-X."/>
        </authorList>
    </citation>
    <scope>NUCLEOTIDE SEQUENCE [LARGE SCALE GENOMIC DNA]</scope>
    <source>
        <strain evidence="10">KIB-2018</strain>
        <tissue evidence="10">Leaf</tissue>
    </source>
</reference>
<comment type="similarity">
    <text evidence="1">In the N-terminal section; belongs to the PMEI family.</text>
</comment>
<evidence type="ECO:0000256" key="6">
    <source>
        <dbReference type="ARBA" id="ARBA00023180"/>
    </source>
</evidence>
<dbReference type="InterPro" id="IPR051955">
    <property type="entry name" value="PME_Inhibitor"/>
</dbReference>
<evidence type="ECO:0000256" key="5">
    <source>
        <dbReference type="ARBA" id="ARBA00023157"/>
    </source>
</evidence>
<gene>
    <name evidence="10" type="ORF">K2173_018245</name>
</gene>
<dbReference type="InterPro" id="IPR035513">
    <property type="entry name" value="Invertase/methylesterase_inhib"/>
</dbReference>
<keyword evidence="6" id="KW-0325">Glycoprotein</keyword>
<dbReference type="SUPFAM" id="SSF101148">
    <property type="entry name" value="Plant invertase/pectin methylesterase inhibitor"/>
    <property type="match status" value="1"/>
</dbReference>
<feature type="domain" description="Pectinesterase inhibitor" evidence="9">
    <location>
        <begin position="35"/>
        <end position="191"/>
    </location>
</feature>
<evidence type="ECO:0000256" key="8">
    <source>
        <dbReference type="SAM" id="SignalP"/>
    </source>
</evidence>
<dbReference type="GO" id="GO:0030599">
    <property type="term" value="F:pectinesterase activity"/>
    <property type="evidence" value="ECO:0007669"/>
    <property type="project" value="UniProtKB-EC"/>
</dbReference>
<comment type="similarity">
    <text evidence="7">Belongs to the PMEI family.</text>
</comment>
<dbReference type="EMBL" id="JAIWQS010000004">
    <property type="protein sequence ID" value="KAJ8767687.1"/>
    <property type="molecule type" value="Genomic_DNA"/>
</dbReference>
<dbReference type="InterPro" id="IPR006501">
    <property type="entry name" value="Pectinesterase_inhib_dom"/>
</dbReference>
<evidence type="ECO:0000256" key="3">
    <source>
        <dbReference type="ARBA" id="ARBA00013229"/>
    </source>
</evidence>
<dbReference type="AlphaFoldDB" id="A0AAV8TLH0"/>
<keyword evidence="11" id="KW-1185">Reference proteome</keyword>
<dbReference type="EC" id="3.1.1.11" evidence="3"/>
<evidence type="ECO:0000313" key="10">
    <source>
        <dbReference type="EMBL" id="KAJ8767687.1"/>
    </source>
</evidence>
<dbReference type="PANTHER" id="PTHR31080:SF118">
    <property type="entry name" value="PECTINESTERASE INHIBITOR 10"/>
    <property type="match status" value="1"/>
</dbReference>
<organism evidence="10 11">
    <name type="scientific">Erythroxylum novogranatense</name>
    <dbReference type="NCBI Taxonomy" id="1862640"/>
    <lineage>
        <taxon>Eukaryota</taxon>
        <taxon>Viridiplantae</taxon>
        <taxon>Streptophyta</taxon>
        <taxon>Embryophyta</taxon>
        <taxon>Tracheophyta</taxon>
        <taxon>Spermatophyta</taxon>
        <taxon>Magnoliopsida</taxon>
        <taxon>eudicotyledons</taxon>
        <taxon>Gunneridae</taxon>
        <taxon>Pentapetalae</taxon>
        <taxon>rosids</taxon>
        <taxon>fabids</taxon>
        <taxon>Malpighiales</taxon>
        <taxon>Erythroxylaceae</taxon>
        <taxon>Erythroxylum</taxon>
    </lineage>
</organism>
<feature type="chain" id="PRO_5043687075" description="pectinesterase" evidence="8">
    <location>
        <begin position="25"/>
        <end position="203"/>
    </location>
</feature>
<dbReference type="GO" id="GO:0004857">
    <property type="term" value="F:enzyme inhibitor activity"/>
    <property type="evidence" value="ECO:0007669"/>
    <property type="project" value="InterPro"/>
</dbReference>
<dbReference type="FunFam" id="1.20.140.40:FF:000010">
    <property type="entry name" value="Pectinesterase"/>
    <property type="match status" value="1"/>
</dbReference>
<sequence>MEVSSLRHIVIALLIFQLSTYVKSDSATKASPINTNADYIKTSCNVTLYPKLCYRTLSYYASKIKTDPVLLANTALNVSVMATKSTFRLTRKMSRLHGLSPREAAAMQDCVEVVGDSVYELQRSMGDMGHVNGTDFERIISDIKTWVSAALTDDDTCMDGLNELVVNGYVKIIVRKHIVRIAHLTSNALAIICTYASSFVNLH</sequence>
<dbReference type="SMART" id="SM00856">
    <property type="entry name" value="PMEI"/>
    <property type="match status" value="1"/>
</dbReference>
<evidence type="ECO:0000256" key="2">
    <source>
        <dbReference type="ARBA" id="ARBA00007786"/>
    </source>
</evidence>
<dbReference type="CDD" id="cd15798">
    <property type="entry name" value="PMEI-like_3"/>
    <property type="match status" value="1"/>
</dbReference>
<evidence type="ECO:0000256" key="1">
    <source>
        <dbReference type="ARBA" id="ARBA00006027"/>
    </source>
</evidence>
<keyword evidence="5" id="KW-1015">Disulfide bond</keyword>
<comment type="similarity">
    <text evidence="2">In the C-terminal section; belongs to the pectinesterase family.</text>
</comment>
<dbReference type="NCBIfam" id="TIGR01614">
    <property type="entry name" value="PME_inhib"/>
    <property type="match status" value="1"/>
</dbReference>
<keyword evidence="4 8" id="KW-0732">Signal</keyword>
<evidence type="ECO:0000313" key="11">
    <source>
        <dbReference type="Proteomes" id="UP001159364"/>
    </source>
</evidence>
<dbReference type="Gene3D" id="1.20.140.40">
    <property type="entry name" value="Invertase/pectin methylesterase inhibitor family protein"/>
    <property type="match status" value="1"/>
</dbReference>
<evidence type="ECO:0000256" key="7">
    <source>
        <dbReference type="ARBA" id="ARBA00038471"/>
    </source>
</evidence>
<evidence type="ECO:0000259" key="9">
    <source>
        <dbReference type="SMART" id="SM00856"/>
    </source>
</evidence>
<evidence type="ECO:0000256" key="4">
    <source>
        <dbReference type="ARBA" id="ARBA00022729"/>
    </source>
</evidence>
<proteinExistence type="inferred from homology"/>
<dbReference type="Pfam" id="PF04043">
    <property type="entry name" value="PMEI"/>
    <property type="match status" value="1"/>
</dbReference>
<protein>
    <recommendedName>
        <fullName evidence="3">pectinesterase</fullName>
        <ecNumber evidence="3">3.1.1.11</ecNumber>
    </recommendedName>
</protein>